<evidence type="ECO:0000256" key="1">
    <source>
        <dbReference type="SAM" id="MobiDB-lite"/>
    </source>
</evidence>
<sequence length="241" mass="26782">MADSPERSPSLPRPTPGQDTTVGPLIGNRFQEWGGKGYTYPSILQLPEDGSRVLGLPSAFANNGVVAAAARENIRQERGPQRHKFMSEQFTKTITSAKAKYLAARNDYTALGAAEKPERKAEFEGKLEPIGQELQVFQDAPSNEWMFKEDTYEILVQPPLNEEGQRRMAELRAMRAGLQIVVLLVKTLTTKLVDEPYLPIGEDGFFDFEKYVKSAGESAVEDGGVEFQERKMPEGCVKNVV</sequence>
<evidence type="ECO:0000313" key="3">
    <source>
        <dbReference type="Proteomes" id="UP000799770"/>
    </source>
</evidence>
<dbReference type="EMBL" id="ML977331">
    <property type="protein sequence ID" value="KAF2112389.1"/>
    <property type="molecule type" value="Genomic_DNA"/>
</dbReference>
<name>A0A6A5YYY5_9PLEO</name>
<dbReference type="Proteomes" id="UP000799770">
    <property type="component" value="Unassembled WGS sequence"/>
</dbReference>
<keyword evidence="3" id="KW-1185">Reference proteome</keyword>
<proteinExistence type="predicted"/>
<gene>
    <name evidence="2" type="ORF">BDV96DRAFT_602306</name>
</gene>
<reference evidence="2" key="1">
    <citation type="journal article" date="2020" name="Stud. Mycol.">
        <title>101 Dothideomycetes genomes: a test case for predicting lifestyles and emergence of pathogens.</title>
        <authorList>
            <person name="Haridas S."/>
            <person name="Albert R."/>
            <person name="Binder M."/>
            <person name="Bloem J."/>
            <person name="Labutti K."/>
            <person name="Salamov A."/>
            <person name="Andreopoulos B."/>
            <person name="Baker S."/>
            <person name="Barry K."/>
            <person name="Bills G."/>
            <person name="Bluhm B."/>
            <person name="Cannon C."/>
            <person name="Castanera R."/>
            <person name="Culley D."/>
            <person name="Daum C."/>
            <person name="Ezra D."/>
            <person name="Gonzalez J."/>
            <person name="Henrissat B."/>
            <person name="Kuo A."/>
            <person name="Liang C."/>
            <person name="Lipzen A."/>
            <person name="Lutzoni F."/>
            <person name="Magnuson J."/>
            <person name="Mondo S."/>
            <person name="Nolan M."/>
            <person name="Ohm R."/>
            <person name="Pangilinan J."/>
            <person name="Park H.-J."/>
            <person name="Ramirez L."/>
            <person name="Alfaro M."/>
            <person name="Sun H."/>
            <person name="Tritt A."/>
            <person name="Yoshinaga Y."/>
            <person name="Zwiers L.-H."/>
            <person name="Turgeon B."/>
            <person name="Goodwin S."/>
            <person name="Spatafora J."/>
            <person name="Crous P."/>
            <person name="Grigoriev I."/>
        </authorList>
    </citation>
    <scope>NUCLEOTIDE SEQUENCE</scope>
    <source>
        <strain evidence="2">CBS 627.86</strain>
    </source>
</reference>
<feature type="region of interest" description="Disordered" evidence="1">
    <location>
        <begin position="1"/>
        <end position="28"/>
    </location>
</feature>
<evidence type="ECO:0000313" key="2">
    <source>
        <dbReference type="EMBL" id="KAF2112389.1"/>
    </source>
</evidence>
<dbReference type="AlphaFoldDB" id="A0A6A5YYY5"/>
<accession>A0A6A5YYY5</accession>
<organism evidence="2 3">
    <name type="scientific">Lophiotrema nucula</name>
    <dbReference type="NCBI Taxonomy" id="690887"/>
    <lineage>
        <taxon>Eukaryota</taxon>
        <taxon>Fungi</taxon>
        <taxon>Dikarya</taxon>
        <taxon>Ascomycota</taxon>
        <taxon>Pezizomycotina</taxon>
        <taxon>Dothideomycetes</taxon>
        <taxon>Pleosporomycetidae</taxon>
        <taxon>Pleosporales</taxon>
        <taxon>Lophiotremataceae</taxon>
        <taxon>Lophiotrema</taxon>
    </lineage>
</organism>
<protein>
    <submittedName>
        <fullName evidence="2">Uncharacterized protein</fullName>
    </submittedName>
</protein>